<dbReference type="AlphaFoldDB" id="A0A1J6KCW7"/>
<name>A0A1J6KCW7_NICAT</name>
<dbReference type="Gramene" id="OIT27270">
    <property type="protein sequence ID" value="OIT27270"/>
    <property type="gene ID" value="A4A49_57156"/>
</dbReference>
<evidence type="ECO:0000313" key="1">
    <source>
        <dbReference type="EMBL" id="OIT27270.1"/>
    </source>
</evidence>
<reference evidence="1" key="1">
    <citation type="submission" date="2016-11" db="EMBL/GenBank/DDBJ databases">
        <title>The genome of Nicotiana attenuata.</title>
        <authorList>
            <person name="Xu S."/>
            <person name="Brockmoeller T."/>
            <person name="Gaquerel E."/>
            <person name="Navarro A."/>
            <person name="Kuhl H."/>
            <person name="Gase K."/>
            <person name="Ling Z."/>
            <person name="Zhou W."/>
            <person name="Kreitzer C."/>
            <person name="Stanke M."/>
            <person name="Tang H."/>
            <person name="Lyons E."/>
            <person name="Pandey P."/>
            <person name="Pandey S.P."/>
            <person name="Timmermann B."/>
            <person name="Baldwin I.T."/>
        </authorList>
    </citation>
    <scope>NUCLEOTIDE SEQUENCE [LARGE SCALE GENOMIC DNA]</scope>
    <source>
        <strain evidence="1">UT</strain>
    </source>
</reference>
<keyword evidence="2" id="KW-1185">Reference proteome</keyword>
<accession>A0A1J6KCW7</accession>
<dbReference type="EMBL" id="MJEQ01002468">
    <property type="protein sequence ID" value="OIT27270.1"/>
    <property type="molecule type" value="Genomic_DNA"/>
</dbReference>
<evidence type="ECO:0000313" key="2">
    <source>
        <dbReference type="Proteomes" id="UP000187609"/>
    </source>
</evidence>
<organism evidence="1 2">
    <name type="scientific">Nicotiana attenuata</name>
    <name type="common">Coyote tobacco</name>
    <dbReference type="NCBI Taxonomy" id="49451"/>
    <lineage>
        <taxon>Eukaryota</taxon>
        <taxon>Viridiplantae</taxon>
        <taxon>Streptophyta</taxon>
        <taxon>Embryophyta</taxon>
        <taxon>Tracheophyta</taxon>
        <taxon>Spermatophyta</taxon>
        <taxon>Magnoliopsida</taxon>
        <taxon>eudicotyledons</taxon>
        <taxon>Gunneridae</taxon>
        <taxon>Pentapetalae</taxon>
        <taxon>asterids</taxon>
        <taxon>lamiids</taxon>
        <taxon>Solanales</taxon>
        <taxon>Solanaceae</taxon>
        <taxon>Nicotianoideae</taxon>
        <taxon>Nicotianeae</taxon>
        <taxon>Nicotiana</taxon>
    </lineage>
</organism>
<sequence length="80" mass="9021">IQRMDSVVVRHSYMEQNRVTDALATEAAKSKFLGRTTMLAVSPMFANDVFWTDILGTEVTRHFLACNIDILEQNMSVLGD</sequence>
<protein>
    <submittedName>
        <fullName evidence="1">Uncharacterized protein</fullName>
    </submittedName>
</protein>
<proteinExistence type="predicted"/>
<dbReference type="Proteomes" id="UP000187609">
    <property type="component" value="Unassembled WGS sequence"/>
</dbReference>
<feature type="non-terminal residue" evidence="1">
    <location>
        <position position="80"/>
    </location>
</feature>
<comment type="caution">
    <text evidence="1">The sequence shown here is derived from an EMBL/GenBank/DDBJ whole genome shotgun (WGS) entry which is preliminary data.</text>
</comment>
<feature type="non-terminal residue" evidence="1">
    <location>
        <position position="1"/>
    </location>
</feature>
<gene>
    <name evidence="1" type="ORF">A4A49_57156</name>
</gene>